<evidence type="ECO:0000313" key="1">
    <source>
        <dbReference type="EMBL" id="KAK4014334.1"/>
    </source>
</evidence>
<proteinExistence type="predicted"/>
<evidence type="ECO:0000313" key="2">
    <source>
        <dbReference type="Proteomes" id="UP001234178"/>
    </source>
</evidence>
<sequence length="100" mass="11609">MSSCGFKEKENGSEIMFLLFKSEENGCVNMGAIVVMFCCFPAVGGPCNPYITRRESHTITRDWENTQFVTLDVPIWAFSRMLWYFRCAILYPDWSATRKM</sequence>
<comment type="caution">
    <text evidence="1">The sequence shown here is derived from an EMBL/GenBank/DDBJ whole genome shotgun (WGS) entry which is preliminary data.</text>
</comment>
<keyword evidence="2" id="KW-1185">Reference proteome</keyword>
<gene>
    <name evidence="1" type="ORF">OUZ56_026859</name>
</gene>
<organism evidence="1 2">
    <name type="scientific">Daphnia magna</name>
    <dbReference type="NCBI Taxonomy" id="35525"/>
    <lineage>
        <taxon>Eukaryota</taxon>
        <taxon>Metazoa</taxon>
        <taxon>Ecdysozoa</taxon>
        <taxon>Arthropoda</taxon>
        <taxon>Crustacea</taxon>
        <taxon>Branchiopoda</taxon>
        <taxon>Diplostraca</taxon>
        <taxon>Cladocera</taxon>
        <taxon>Anomopoda</taxon>
        <taxon>Daphniidae</taxon>
        <taxon>Daphnia</taxon>
    </lineage>
</organism>
<dbReference type="Proteomes" id="UP001234178">
    <property type="component" value="Unassembled WGS sequence"/>
</dbReference>
<accession>A0ABQ9ZPE6</accession>
<protein>
    <submittedName>
        <fullName evidence="1">Uncharacterized protein</fullName>
    </submittedName>
</protein>
<reference evidence="1 2" key="1">
    <citation type="journal article" date="2023" name="Nucleic Acids Res.">
        <title>The hologenome of Daphnia magna reveals possible DNA methylation and microbiome-mediated evolution of the host genome.</title>
        <authorList>
            <person name="Chaturvedi A."/>
            <person name="Li X."/>
            <person name="Dhandapani V."/>
            <person name="Marshall H."/>
            <person name="Kissane S."/>
            <person name="Cuenca-Cambronero M."/>
            <person name="Asole G."/>
            <person name="Calvet F."/>
            <person name="Ruiz-Romero M."/>
            <person name="Marangio P."/>
            <person name="Guigo R."/>
            <person name="Rago D."/>
            <person name="Mirbahai L."/>
            <person name="Eastwood N."/>
            <person name="Colbourne J.K."/>
            <person name="Zhou J."/>
            <person name="Mallon E."/>
            <person name="Orsini L."/>
        </authorList>
    </citation>
    <scope>NUCLEOTIDE SEQUENCE [LARGE SCALE GENOMIC DNA]</scope>
    <source>
        <strain evidence="1">LRV0_1</strain>
    </source>
</reference>
<dbReference type="EMBL" id="JAOYFB010000004">
    <property type="protein sequence ID" value="KAK4014334.1"/>
    <property type="molecule type" value="Genomic_DNA"/>
</dbReference>
<name>A0ABQ9ZPE6_9CRUS</name>